<dbReference type="InParanoid" id="A0A0C3PHH8"/>
<evidence type="ECO:0000256" key="5">
    <source>
        <dbReference type="SAM" id="MobiDB-lite"/>
    </source>
</evidence>
<evidence type="ECO:0000256" key="2">
    <source>
        <dbReference type="ARBA" id="ARBA00009116"/>
    </source>
</evidence>
<evidence type="ECO:0008006" key="8">
    <source>
        <dbReference type="Google" id="ProtNLM"/>
    </source>
</evidence>
<reference evidence="7" key="2">
    <citation type="submission" date="2015-01" db="EMBL/GenBank/DDBJ databases">
        <title>Evolutionary Origins and Diversification of the Mycorrhizal Mutualists.</title>
        <authorList>
            <consortium name="DOE Joint Genome Institute"/>
            <consortium name="Mycorrhizal Genomics Consortium"/>
            <person name="Kohler A."/>
            <person name="Kuo A."/>
            <person name="Nagy L.G."/>
            <person name="Floudas D."/>
            <person name="Copeland A."/>
            <person name="Barry K.W."/>
            <person name="Cichocki N."/>
            <person name="Veneault-Fourrey C."/>
            <person name="LaButti K."/>
            <person name="Lindquist E.A."/>
            <person name="Lipzen A."/>
            <person name="Lundell T."/>
            <person name="Morin E."/>
            <person name="Murat C."/>
            <person name="Riley R."/>
            <person name="Ohm R."/>
            <person name="Sun H."/>
            <person name="Tunlid A."/>
            <person name="Henrissat B."/>
            <person name="Grigoriev I.V."/>
            <person name="Hibbett D.S."/>
            <person name="Martin F."/>
        </authorList>
    </citation>
    <scope>NUCLEOTIDE SEQUENCE [LARGE SCALE GENOMIC DNA]</scope>
    <source>
        <strain evidence="7">Marx 270</strain>
    </source>
</reference>
<dbReference type="PANTHER" id="PTHR13126:SF0">
    <property type="entry name" value="ATP SYNTHASE MITOCHONDRIAL F1 COMPLEX ASSEMBLY FACTOR 1"/>
    <property type="match status" value="1"/>
</dbReference>
<sequence length="361" mass="40464">MYFRPVLSFTRTTARRAHLTNFSWLRRVHTQSDVSEYDIKYADKLHQKANEKGVALDELKVQARQEAHRKQKEQTEIALVRKFQSKTILGADGVTQPTAKKPLPSPRKDSSPIKPLSSILNVTKLLATPHTSSQISALWTAYHASRSGGTGRGYICASLPLDAYNTMTNVAKRYSSFVLPLPRQTKPEALSIGDTSEPAHEFFYLQWDFHPPPSQPSATEPHLFQSVPPTPRGTALPPVSTVLFTPLQEYKSRNSFATPYLVLTFHTDLSHSHGLVLLRGEITPSAAMTNGEPTQDVAGRYLLNQVDAQLLAMGIQKYYLWGEKKGAEASGSPAEELLRRFHERPDDFDWQELLKQSEVTV</sequence>
<dbReference type="Proteomes" id="UP000054217">
    <property type="component" value="Unassembled WGS sequence"/>
</dbReference>
<dbReference type="OrthoDB" id="16535at2759"/>
<dbReference type="InterPro" id="IPR010591">
    <property type="entry name" value="ATP11"/>
</dbReference>
<dbReference type="Pfam" id="PF06644">
    <property type="entry name" value="ATP11"/>
    <property type="match status" value="1"/>
</dbReference>
<organism evidence="6 7">
    <name type="scientific">Pisolithus tinctorius Marx 270</name>
    <dbReference type="NCBI Taxonomy" id="870435"/>
    <lineage>
        <taxon>Eukaryota</taxon>
        <taxon>Fungi</taxon>
        <taxon>Dikarya</taxon>
        <taxon>Basidiomycota</taxon>
        <taxon>Agaricomycotina</taxon>
        <taxon>Agaricomycetes</taxon>
        <taxon>Agaricomycetidae</taxon>
        <taxon>Boletales</taxon>
        <taxon>Sclerodermatineae</taxon>
        <taxon>Pisolithaceae</taxon>
        <taxon>Pisolithus</taxon>
    </lineage>
</organism>
<feature type="region of interest" description="Disordered" evidence="5">
    <location>
        <begin position="94"/>
        <end position="114"/>
    </location>
</feature>
<reference evidence="6 7" key="1">
    <citation type="submission" date="2014-04" db="EMBL/GenBank/DDBJ databases">
        <authorList>
            <consortium name="DOE Joint Genome Institute"/>
            <person name="Kuo A."/>
            <person name="Kohler A."/>
            <person name="Costa M.D."/>
            <person name="Nagy L.G."/>
            <person name="Floudas D."/>
            <person name="Copeland A."/>
            <person name="Barry K.W."/>
            <person name="Cichocki N."/>
            <person name="Veneault-Fourrey C."/>
            <person name="LaButti K."/>
            <person name="Lindquist E.A."/>
            <person name="Lipzen A."/>
            <person name="Lundell T."/>
            <person name="Morin E."/>
            <person name="Murat C."/>
            <person name="Sun H."/>
            <person name="Tunlid A."/>
            <person name="Henrissat B."/>
            <person name="Grigoriev I.V."/>
            <person name="Hibbett D.S."/>
            <person name="Martin F."/>
            <person name="Nordberg H.P."/>
            <person name="Cantor M.N."/>
            <person name="Hua S.X."/>
        </authorList>
    </citation>
    <scope>NUCLEOTIDE SEQUENCE [LARGE SCALE GENOMIC DNA]</scope>
    <source>
        <strain evidence="6 7">Marx 270</strain>
    </source>
</reference>
<comment type="similarity">
    <text evidence="2">Belongs to the ATP11 family.</text>
</comment>
<dbReference type="GO" id="GO:0033615">
    <property type="term" value="P:mitochondrial proton-transporting ATP synthase complex assembly"/>
    <property type="evidence" value="ECO:0007669"/>
    <property type="project" value="TreeGrafter"/>
</dbReference>
<dbReference type="HOGENOM" id="CLU_054226_0_0_1"/>
<accession>A0A0C3PHH8</accession>
<dbReference type="PANTHER" id="PTHR13126">
    <property type="entry name" value="CHAPERONE ATP11"/>
    <property type="match status" value="1"/>
</dbReference>
<comment type="subcellular location">
    <subcellularLocation>
        <location evidence="1">Mitochondrion</location>
    </subcellularLocation>
</comment>
<gene>
    <name evidence="6" type="ORF">M404DRAFT_23968</name>
</gene>
<name>A0A0C3PHH8_PISTI</name>
<keyword evidence="4" id="KW-0496">Mitochondrion</keyword>
<dbReference type="AlphaFoldDB" id="A0A0C3PHH8"/>
<dbReference type="EMBL" id="KN831960">
    <property type="protein sequence ID" value="KIO07464.1"/>
    <property type="molecule type" value="Genomic_DNA"/>
</dbReference>
<proteinExistence type="inferred from homology"/>
<protein>
    <recommendedName>
        <fullName evidence="8">ATP11-domain-containing protein</fullName>
    </recommendedName>
</protein>
<keyword evidence="3" id="KW-0809">Transit peptide</keyword>
<evidence type="ECO:0000256" key="1">
    <source>
        <dbReference type="ARBA" id="ARBA00004173"/>
    </source>
</evidence>
<dbReference type="FunCoup" id="A0A0C3PHH8">
    <property type="interactions" value="242"/>
</dbReference>
<evidence type="ECO:0000313" key="6">
    <source>
        <dbReference type="EMBL" id="KIO07464.1"/>
    </source>
</evidence>
<keyword evidence="7" id="KW-1185">Reference proteome</keyword>
<dbReference type="GO" id="GO:0005739">
    <property type="term" value="C:mitochondrion"/>
    <property type="evidence" value="ECO:0007669"/>
    <property type="project" value="UniProtKB-SubCell"/>
</dbReference>
<evidence type="ECO:0000313" key="7">
    <source>
        <dbReference type="Proteomes" id="UP000054217"/>
    </source>
</evidence>
<dbReference type="STRING" id="870435.A0A0C3PHH8"/>
<evidence type="ECO:0000256" key="3">
    <source>
        <dbReference type="ARBA" id="ARBA00022946"/>
    </source>
</evidence>
<evidence type="ECO:0000256" key="4">
    <source>
        <dbReference type="ARBA" id="ARBA00023128"/>
    </source>
</evidence>